<evidence type="ECO:0000256" key="3">
    <source>
        <dbReference type="RuleBase" id="RU003694"/>
    </source>
</evidence>
<keyword evidence="6" id="KW-1185">Reference proteome</keyword>
<proteinExistence type="inferred from homology"/>
<dbReference type="InterPro" id="IPR016039">
    <property type="entry name" value="Thiolase-like"/>
</dbReference>
<comment type="caution">
    <text evidence="5">The sequence shown here is derived from an EMBL/GenBank/DDBJ whole genome shotgun (WGS) entry which is preliminary data.</text>
</comment>
<comment type="similarity">
    <text evidence="1 3">Belongs to the thiolase-like superfamily. Beta-ketoacyl-ACP synthases family.</text>
</comment>
<organism evidence="5 6">
    <name type="scientific">Aureibaculum flavum</name>
    <dbReference type="NCBI Taxonomy" id="2795986"/>
    <lineage>
        <taxon>Bacteria</taxon>
        <taxon>Pseudomonadati</taxon>
        <taxon>Bacteroidota</taxon>
        <taxon>Flavobacteriia</taxon>
        <taxon>Flavobacteriales</taxon>
        <taxon>Flavobacteriaceae</taxon>
        <taxon>Aureibaculum</taxon>
    </lineage>
</organism>
<dbReference type="PANTHER" id="PTHR11712">
    <property type="entry name" value="POLYKETIDE SYNTHASE-RELATED"/>
    <property type="match status" value="1"/>
</dbReference>
<dbReference type="Gene3D" id="3.40.47.10">
    <property type="match status" value="1"/>
</dbReference>
<dbReference type="RefSeq" id="WP_198839896.1">
    <property type="nucleotide sequence ID" value="NZ_JAEHFJ010000001.1"/>
</dbReference>
<gene>
    <name evidence="5" type="ORF">JBL43_02510</name>
</gene>
<feature type="domain" description="Ketosynthase family 3 (KS3)" evidence="4">
    <location>
        <begin position="1"/>
        <end position="379"/>
    </location>
</feature>
<accession>A0ABS0WM89</accession>
<evidence type="ECO:0000313" key="6">
    <source>
        <dbReference type="Proteomes" id="UP000623301"/>
    </source>
</evidence>
<dbReference type="Proteomes" id="UP000623301">
    <property type="component" value="Unassembled WGS sequence"/>
</dbReference>
<evidence type="ECO:0000259" key="4">
    <source>
        <dbReference type="PROSITE" id="PS52004"/>
    </source>
</evidence>
<evidence type="ECO:0000256" key="1">
    <source>
        <dbReference type="ARBA" id="ARBA00008467"/>
    </source>
</evidence>
<keyword evidence="2 3" id="KW-0808">Transferase</keyword>
<dbReference type="PROSITE" id="PS52004">
    <property type="entry name" value="KS3_2"/>
    <property type="match status" value="1"/>
</dbReference>
<dbReference type="Pfam" id="PF00109">
    <property type="entry name" value="ketoacyl-synt"/>
    <property type="match status" value="1"/>
</dbReference>
<dbReference type="EMBL" id="JAEHFJ010000001">
    <property type="protein sequence ID" value="MBJ2173093.1"/>
    <property type="molecule type" value="Genomic_DNA"/>
</dbReference>
<dbReference type="InterPro" id="IPR020841">
    <property type="entry name" value="PKS_Beta-ketoAc_synthase_dom"/>
</dbReference>
<dbReference type="InterPro" id="IPR000794">
    <property type="entry name" value="Beta-ketoacyl_synthase"/>
</dbReference>
<evidence type="ECO:0000256" key="2">
    <source>
        <dbReference type="ARBA" id="ARBA00022679"/>
    </source>
</evidence>
<reference evidence="5 6" key="1">
    <citation type="submission" date="2020-12" db="EMBL/GenBank/DDBJ databases">
        <title>Aureibaculum luteum sp. nov. and Aureibaculum flavum sp. nov., novel members of the family Flavobacteriaceae isolated from Antarctic intertidal sediments.</title>
        <authorList>
            <person name="He X."/>
            <person name="Zhang X."/>
        </authorList>
    </citation>
    <scope>NUCLEOTIDE SEQUENCE [LARGE SCALE GENOMIC DNA]</scope>
    <source>
        <strain evidence="5 6">A20</strain>
    </source>
</reference>
<protein>
    <submittedName>
        <fullName evidence="5">Beta-ketoacyl synthase</fullName>
    </submittedName>
</protein>
<name>A0ABS0WM89_9FLAO</name>
<dbReference type="InterPro" id="IPR014031">
    <property type="entry name" value="Ketoacyl_synth_C"/>
</dbReference>
<dbReference type="InterPro" id="IPR014030">
    <property type="entry name" value="Ketoacyl_synth_N"/>
</dbReference>
<dbReference type="SUPFAM" id="SSF53901">
    <property type="entry name" value="Thiolase-like"/>
    <property type="match status" value="1"/>
</dbReference>
<dbReference type="PANTHER" id="PTHR11712:SF336">
    <property type="entry name" value="3-OXOACYL-[ACYL-CARRIER-PROTEIN] SYNTHASE, MITOCHONDRIAL"/>
    <property type="match status" value="1"/>
</dbReference>
<evidence type="ECO:0000313" key="5">
    <source>
        <dbReference type="EMBL" id="MBJ2173093.1"/>
    </source>
</evidence>
<sequence>MSQTYLSYNNIISSLGFTTAQNIENISLGNSGIEKVDDKKVLQTPFYSSLIKTDQLDTAFQKLGNSIDFTRLEKMMFLSLNDVLEQSNLEITAKTGLIISTTKGNVDVLDTNSKFPKERAYLAELGKQIQQFFGFKNEAIVVSNACVSGILAVSVAKRMITSGVYDDVLIASGDIVSEFILSGFQSFQAISDAPCRPFSKNRTGINIGEAAAAILVTSQKENLSPDALEILGDGSCNDANHISGPSRTGEGLYRSIQSALKEAMIETSTIDYISAHGTATNYNDEMEAIAFNRMELGDVPVNSLKGYYGHTLGASGLLETIVGMQSLFNNTLYTSYGFDELGVSQSINVIKENTKKPLQTFLKTASGFGGCNTAVIFKKVH</sequence>
<dbReference type="Pfam" id="PF02801">
    <property type="entry name" value="Ketoacyl-synt_C"/>
    <property type="match status" value="1"/>
</dbReference>